<name>A0A2H3B2L5_9AGAR</name>
<dbReference type="AlphaFoldDB" id="A0A2H3B2L5"/>
<protein>
    <submittedName>
        <fullName evidence="2">Uncharacterized protein</fullName>
    </submittedName>
</protein>
<accession>A0A2H3B2L5</accession>
<reference evidence="3" key="1">
    <citation type="journal article" date="2017" name="Nat. Ecol. Evol.">
        <title>Genome expansion and lineage-specific genetic innovations in the forest pathogenic fungi Armillaria.</title>
        <authorList>
            <person name="Sipos G."/>
            <person name="Prasanna A.N."/>
            <person name="Walter M.C."/>
            <person name="O'Connor E."/>
            <person name="Balint B."/>
            <person name="Krizsan K."/>
            <person name="Kiss B."/>
            <person name="Hess J."/>
            <person name="Varga T."/>
            <person name="Slot J."/>
            <person name="Riley R."/>
            <person name="Boka B."/>
            <person name="Rigling D."/>
            <person name="Barry K."/>
            <person name="Lee J."/>
            <person name="Mihaltcheva S."/>
            <person name="LaButti K."/>
            <person name="Lipzen A."/>
            <person name="Waldron R."/>
            <person name="Moloney N.M."/>
            <person name="Sperisen C."/>
            <person name="Kredics L."/>
            <person name="Vagvoelgyi C."/>
            <person name="Patrignani A."/>
            <person name="Fitzpatrick D."/>
            <person name="Nagy I."/>
            <person name="Doyle S."/>
            <person name="Anderson J.B."/>
            <person name="Grigoriev I.V."/>
            <person name="Gueldener U."/>
            <person name="Muensterkoetter M."/>
            <person name="Nagy L.G."/>
        </authorList>
    </citation>
    <scope>NUCLEOTIDE SEQUENCE [LARGE SCALE GENOMIC DNA]</scope>
    <source>
        <strain evidence="3">28-4</strain>
    </source>
</reference>
<proteinExistence type="predicted"/>
<gene>
    <name evidence="2" type="ORF">ARMSODRAFT_982461</name>
</gene>
<evidence type="ECO:0000313" key="3">
    <source>
        <dbReference type="Proteomes" id="UP000218334"/>
    </source>
</evidence>
<feature type="transmembrane region" description="Helical" evidence="1">
    <location>
        <begin position="238"/>
        <end position="266"/>
    </location>
</feature>
<keyword evidence="1" id="KW-0472">Membrane</keyword>
<keyword evidence="1" id="KW-0812">Transmembrane</keyword>
<dbReference type="Proteomes" id="UP000218334">
    <property type="component" value="Unassembled WGS sequence"/>
</dbReference>
<organism evidence="2 3">
    <name type="scientific">Armillaria solidipes</name>
    <dbReference type="NCBI Taxonomy" id="1076256"/>
    <lineage>
        <taxon>Eukaryota</taxon>
        <taxon>Fungi</taxon>
        <taxon>Dikarya</taxon>
        <taxon>Basidiomycota</taxon>
        <taxon>Agaricomycotina</taxon>
        <taxon>Agaricomycetes</taxon>
        <taxon>Agaricomycetidae</taxon>
        <taxon>Agaricales</taxon>
        <taxon>Marasmiineae</taxon>
        <taxon>Physalacriaceae</taxon>
        <taxon>Armillaria</taxon>
    </lineage>
</organism>
<sequence>MIRRLLHKPQLDTSLAAGEDRLEVANRDWRTLKYPSNEIYNKDLGLEGGVGQKLMAAARHPSIWGGYYASRLLFSFLNPAGSHPFSLREFGHCTSCEDFDNKSAITQCLVQRRERADVFDGGSLVLCSELGVRQWQPSHAASPIPMSENSYNCEYHPPLTPKGPRSLRMLSRILPNLRSAFKYRTQRWRNQDYVAMLPRLGPRNSENSRVIISKTPFLGFEAHSTPSLANALQELYDAALVTLINVLSIFGIALNVSTCLTFNFILGLHYLREPSGNCPVFVASFDYSLRGLGSNPRQFHWQDNITPGHLETASIKTIILKSFESGLIRIPAVFQHGDLGIYKAQSHGTSFQLFFVFSLNFSALIWVIADQEWIYLIIKSLIYYLFLVLSPQSCLTHIEALLSKSGLAIYDPEGIDDIDEQVYAPRSVYDTENTQY</sequence>
<evidence type="ECO:0000256" key="1">
    <source>
        <dbReference type="SAM" id="Phobius"/>
    </source>
</evidence>
<evidence type="ECO:0000313" key="2">
    <source>
        <dbReference type="EMBL" id="PBK60238.1"/>
    </source>
</evidence>
<dbReference type="EMBL" id="KZ293490">
    <property type="protein sequence ID" value="PBK60238.1"/>
    <property type="molecule type" value="Genomic_DNA"/>
</dbReference>
<keyword evidence="3" id="KW-1185">Reference proteome</keyword>
<keyword evidence="1" id="KW-1133">Transmembrane helix</keyword>
<feature type="transmembrane region" description="Helical" evidence="1">
    <location>
        <begin position="351"/>
        <end position="369"/>
    </location>
</feature>